<dbReference type="PANTHER" id="PTHR13748:SF62">
    <property type="entry name" value="COBW DOMAIN-CONTAINING PROTEIN"/>
    <property type="match status" value="1"/>
</dbReference>
<dbReference type="Proteomes" id="UP000638043">
    <property type="component" value="Unassembled WGS sequence"/>
</dbReference>
<name>A0ABQ2MU69_9MICO</name>
<sequence>MRIPVVSITGHLGAGKTTLLNHLLRAPGARIGVVVNDFGAINVDAALVAGQIDEAAAISGGCVCCLPDAGGLDEALEKLSDPRLRLDAIIIEASGAADPVALSRLVRSSGAERIRSGGVIEVIGVDLGEVAARDRLSAVAVGAESDPAGLRRLQRYRRLSE</sequence>
<dbReference type="PANTHER" id="PTHR13748">
    <property type="entry name" value="COBW-RELATED"/>
    <property type="match status" value="1"/>
</dbReference>
<dbReference type="SUPFAM" id="SSF52540">
    <property type="entry name" value="P-loop containing nucleoside triphosphate hydrolases"/>
    <property type="match status" value="1"/>
</dbReference>
<evidence type="ECO:0000313" key="3">
    <source>
        <dbReference type="Proteomes" id="UP000638043"/>
    </source>
</evidence>
<reference evidence="3" key="1">
    <citation type="journal article" date="2019" name="Int. J. Syst. Evol. Microbiol.">
        <title>The Global Catalogue of Microorganisms (GCM) 10K type strain sequencing project: providing services to taxonomists for standard genome sequencing and annotation.</title>
        <authorList>
            <consortium name="The Broad Institute Genomics Platform"/>
            <consortium name="The Broad Institute Genome Sequencing Center for Infectious Disease"/>
            <person name="Wu L."/>
            <person name="Ma J."/>
        </authorList>
    </citation>
    <scope>NUCLEOTIDE SEQUENCE [LARGE SCALE GENOMIC DNA]</scope>
    <source>
        <strain evidence="3">CGMCC 4.7181</strain>
    </source>
</reference>
<feature type="domain" description="CobW/HypB/UreG nucleotide-binding" evidence="1">
    <location>
        <begin position="4"/>
        <end position="125"/>
    </location>
</feature>
<gene>
    <name evidence="2" type="ORF">GCM10010910_00490</name>
</gene>
<evidence type="ECO:0000313" key="2">
    <source>
        <dbReference type="EMBL" id="GGO58877.1"/>
    </source>
</evidence>
<comment type="caution">
    <text evidence="2">The sequence shown here is derived from an EMBL/GenBank/DDBJ whole genome shotgun (WGS) entry which is preliminary data.</text>
</comment>
<dbReference type="Gene3D" id="3.40.50.300">
    <property type="entry name" value="P-loop containing nucleotide triphosphate hydrolases"/>
    <property type="match status" value="1"/>
</dbReference>
<dbReference type="InterPro" id="IPR051316">
    <property type="entry name" value="Zinc-reg_GTPase_activator"/>
</dbReference>
<dbReference type="EMBL" id="BMMQ01000001">
    <property type="protein sequence ID" value="GGO58877.1"/>
    <property type="molecule type" value="Genomic_DNA"/>
</dbReference>
<organism evidence="2 3">
    <name type="scientific">Microbacterium nanhaiense</name>
    <dbReference type="NCBI Taxonomy" id="1301026"/>
    <lineage>
        <taxon>Bacteria</taxon>
        <taxon>Bacillati</taxon>
        <taxon>Actinomycetota</taxon>
        <taxon>Actinomycetes</taxon>
        <taxon>Micrococcales</taxon>
        <taxon>Microbacteriaceae</taxon>
        <taxon>Microbacterium</taxon>
    </lineage>
</organism>
<dbReference type="InterPro" id="IPR003495">
    <property type="entry name" value="CobW/HypB/UreG_nucleotide-bd"/>
</dbReference>
<dbReference type="Pfam" id="PF02492">
    <property type="entry name" value="cobW"/>
    <property type="match status" value="1"/>
</dbReference>
<proteinExistence type="predicted"/>
<accession>A0ABQ2MU69</accession>
<protein>
    <recommendedName>
        <fullName evidence="1">CobW/HypB/UreG nucleotide-binding domain-containing protein</fullName>
    </recommendedName>
</protein>
<dbReference type="InterPro" id="IPR027417">
    <property type="entry name" value="P-loop_NTPase"/>
</dbReference>
<dbReference type="RefSeq" id="WP_188699333.1">
    <property type="nucleotide sequence ID" value="NZ_BMMQ01000001.1"/>
</dbReference>
<keyword evidence="3" id="KW-1185">Reference proteome</keyword>
<evidence type="ECO:0000259" key="1">
    <source>
        <dbReference type="Pfam" id="PF02492"/>
    </source>
</evidence>